<evidence type="ECO:0000256" key="1">
    <source>
        <dbReference type="SAM" id="MobiDB-lite"/>
    </source>
</evidence>
<sequence>MKRHLPGENTEHQAKRTARFKSLQKETREEEDEILPVISKPKPRRRTLRSRKDVLIDQAATSSVDVRLLEKFEEEDKVYASNEEHKTYSRKDSGDTCEQLTALNVIDDQDREIYSVTGKVETSESTTKRKNKNSKPKDSFDIEHKKRRQWTSRQNEIKQIENDAFFNSASLNIISQNSSKKEIDVNKEDAHYKTAEKLDTLVGEINKDCTIVIQNQSDLTESKSFIGSEKVSTTNYSDIDVDAKYKISETGLYNQTDSFNKLNNLAFTAFEHSSDYLRENSAEFVRSEKIVEKSSEHSEADENLLNNAEIIAQSGKTTRLETSTGKNKAFYQNGVENGKGNNNIELDLNIVVEEGHRTSKNENLSPDSHKEVSVNNQIGIIYKEHVNSVAENRKPQNQEITQGDSDDIHVIVSIEAHEKNTIIKCTAGASTHFSSNCIPEISDEDRLAAKLAQELVQTYGGQDITPLEMLANQTVNQQGLSFQTLNTMSSSYETGACQQYQTDNRDQENITSLYPSSNQYSQQASQYGQTEGQQGGQTNISQICDQPHLQYNLQDNRVTFDQQNCNSAPGLYQSSLGIVDGQYSEPYQSNISTPGDQWSNNQQQQPYRYQTADEIQQQLQQTYSLFGDMNGSDGHQSPQPFSTANFIPRPIRPMQMPDQNFGRTFFPSRGSCETSGNYYNHPSRYSNSPYNRTSTAHENYMAAQTISQMDYSTIYPSRDFIEKNAAGCFMSPPQIKQSSSSIDIHKRPSRISRRLQMGMPDSPLMGSPTLSDGLGDFTPLDHRASRSTERFGKQRYIVVNPSSIQHMHPKVLVGKYIDFLIMENEQLTEISKSLSVPKDIYVTEDMYFMDSLKSRNNFPSKKLIDWVCDFYPKLDVLSMQFKGMHPSGIPHPCYSADNGIDCRPTQQILEDTFYFFQREKMNRTNRH</sequence>
<feature type="region of interest" description="Disordered" evidence="1">
    <location>
        <begin position="518"/>
        <end position="540"/>
    </location>
</feature>
<dbReference type="EMBL" id="JBJQND010000011">
    <property type="protein sequence ID" value="KAL3861076.1"/>
    <property type="molecule type" value="Genomic_DNA"/>
</dbReference>
<feature type="compositionally biased region" description="Low complexity" evidence="1">
    <location>
        <begin position="518"/>
        <end position="538"/>
    </location>
</feature>
<feature type="region of interest" description="Disordered" evidence="1">
    <location>
        <begin position="1"/>
        <end position="33"/>
    </location>
</feature>
<feature type="compositionally biased region" description="Basic and acidic residues" evidence="1">
    <location>
        <begin position="1"/>
        <end position="14"/>
    </location>
</feature>
<protein>
    <submittedName>
        <fullName evidence="2">Uncharacterized protein</fullName>
    </submittedName>
</protein>
<name>A0ABD3VIR9_SINWO</name>
<dbReference type="AlphaFoldDB" id="A0ABD3VIR9"/>
<reference evidence="2 3" key="1">
    <citation type="submission" date="2024-11" db="EMBL/GenBank/DDBJ databases">
        <title>Chromosome-level genome assembly of the freshwater bivalve Anodonta woodiana.</title>
        <authorList>
            <person name="Chen X."/>
        </authorList>
    </citation>
    <scope>NUCLEOTIDE SEQUENCE [LARGE SCALE GENOMIC DNA]</scope>
    <source>
        <strain evidence="2">MN2024</strain>
        <tissue evidence="2">Gills</tissue>
    </source>
</reference>
<comment type="caution">
    <text evidence="2">The sequence shown here is derived from an EMBL/GenBank/DDBJ whole genome shotgun (WGS) entry which is preliminary data.</text>
</comment>
<proteinExistence type="predicted"/>
<keyword evidence="3" id="KW-1185">Reference proteome</keyword>
<gene>
    <name evidence="2" type="ORF">ACJMK2_007162</name>
</gene>
<dbReference type="Proteomes" id="UP001634394">
    <property type="component" value="Unassembled WGS sequence"/>
</dbReference>
<feature type="compositionally biased region" description="Basic and acidic residues" evidence="1">
    <location>
        <begin position="135"/>
        <end position="144"/>
    </location>
</feature>
<evidence type="ECO:0000313" key="2">
    <source>
        <dbReference type="EMBL" id="KAL3861076.1"/>
    </source>
</evidence>
<organism evidence="2 3">
    <name type="scientific">Sinanodonta woodiana</name>
    <name type="common">Chinese pond mussel</name>
    <name type="synonym">Anodonta woodiana</name>
    <dbReference type="NCBI Taxonomy" id="1069815"/>
    <lineage>
        <taxon>Eukaryota</taxon>
        <taxon>Metazoa</taxon>
        <taxon>Spiralia</taxon>
        <taxon>Lophotrochozoa</taxon>
        <taxon>Mollusca</taxon>
        <taxon>Bivalvia</taxon>
        <taxon>Autobranchia</taxon>
        <taxon>Heteroconchia</taxon>
        <taxon>Palaeoheterodonta</taxon>
        <taxon>Unionida</taxon>
        <taxon>Unionoidea</taxon>
        <taxon>Unionidae</taxon>
        <taxon>Unioninae</taxon>
        <taxon>Sinanodonta</taxon>
    </lineage>
</organism>
<accession>A0ABD3VIR9</accession>
<evidence type="ECO:0000313" key="3">
    <source>
        <dbReference type="Proteomes" id="UP001634394"/>
    </source>
</evidence>
<feature type="region of interest" description="Disordered" evidence="1">
    <location>
        <begin position="123"/>
        <end position="147"/>
    </location>
</feature>